<reference evidence="1" key="1">
    <citation type="submission" date="2014-05" db="EMBL/GenBank/DDBJ databases">
        <title>The transcriptome of the halophilic microalga Tetraselmis sp. GSL018 isolated from the Great Salt Lake, Utah.</title>
        <authorList>
            <person name="Jinkerson R.E."/>
            <person name="D'Adamo S."/>
            <person name="Posewitz M.C."/>
        </authorList>
    </citation>
    <scope>NUCLEOTIDE SEQUENCE</scope>
    <source>
        <strain evidence="1">GSL018</strain>
    </source>
</reference>
<evidence type="ECO:0000313" key="1">
    <source>
        <dbReference type="EMBL" id="JAC61051.1"/>
    </source>
</evidence>
<name>A0A061QRS1_9CHLO</name>
<gene>
    <name evidence="1" type="ORF">TSPGSL018_27284</name>
</gene>
<dbReference type="AlphaFoldDB" id="A0A061QRS1"/>
<organism evidence="1">
    <name type="scientific">Tetraselmis sp. GSL018</name>
    <dbReference type="NCBI Taxonomy" id="582737"/>
    <lineage>
        <taxon>Eukaryota</taxon>
        <taxon>Viridiplantae</taxon>
        <taxon>Chlorophyta</taxon>
        <taxon>core chlorophytes</taxon>
        <taxon>Chlorodendrophyceae</taxon>
        <taxon>Chlorodendrales</taxon>
        <taxon>Chlorodendraceae</taxon>
        <taxon>Tetraselmis</taxon>
    </lineage>
</organism>
<proteinExistence type="predicted"/>
<feature type="non-terminal residue" evidence="1">
    <location>
        <position position="1"/>
    </location>
</feature>
<dbReference type="EMBL" id="GBEZ01026115">
    <property type="protein sequence ID" value="JAC61051.1"/>
    <property type="molecule type" value="Transcribed_RNA"/>
</dbReference>
<sequence length="52" mass="5909">PKGQIINLQNPRFGKLLDTGHVLQTNQKKKMIIQVLKQRTNNNALLGLGRCR</sequence>
<accession>A0A061QRS1</accession>
<protein>
    <submittedName>
        <fullName evidence="1">Uncharacterized protein</fullName>
    </submittedName>
</protein>